<organism evidence="4 6">
    <name type="scientific">Cellulomonas hominis</name>
    <dbReference type="NCBI Taxonomy" id="156981"/>
    <lineage>
        <taxon>Bacteria</taxon>
        <taxon>Bacillati</taxon>
        <taxon>Actinomycetota</taxon>
        <taxon>Actinomycetes</taxon>
        <taxon>Micrococcales</taxon>
        <taxon>Cellulomonadaceae</taxon>
        <taxon>Cellulomonas</taxon>
    </lineage>
</organism>
<dbReference type="InterPro" id="IPR004185">
    <property type="entry name" value="Glyco_hydro_13_lg-like_dom"/>
</dbReference>
<dbReference type="RefSeq" id="WP_183835102.1">
    <property type="nucleotide sequence ID" value="NZ_BJVQ01000010.1"/>
</dbReference>
<evidence type="ECO:0000313" key="5">
    <source>
        <dbReference type="EMBL" id="MBB5474260.1"/>
    </source>
</evidence>
<gene>
    <name evidence="4" type="ORF">CHO01_11980</name>
    <name evidence="5" type="ORF">HNR08_002996</name>
</gene>
<dbReference type="SMART" id="SM00642">
    <property type="entry name" value="Aamy"/>
    <property type="match status" value="1"/>
</dbReference>
<dbReference type="InterPro" id="IPR014756">
    <property type="entry name" value="Ig_E-set"/>
</dbReference>
<keyword evidence="6" id="KW-1185">Reference proteome</keyword>
<keyword evidence="1 5" id="KW-0378">Hydrolase</keyword>
<accession>A0A511FA06</accession>
<evidence type="ECO:0000313" key="4">
    <source>
        <dbReference type="EMBL" id="GEL46082.1"/>
    </source>
</evidence>
<dbReference type="EMBL" id="BJVQ01000010">
    <property type="protein sequence ID" value="GEL46082.1"/>
    <property type="molecule type" value="Genomic_DNA"/>
</dbReference>
<dbReference type="GO" id="GO:0004558">
    <property type="term" value="F:alpha-1,4-glucosidase activity"/>
    <property type="evidence" value="ECO:0007669"/>
    <property type="project" value="UniProtKB-EC"/>
</dbReference>
<dbReference type="InterPro" id="IPR017853">
    <property type="entry name" value="GH"/>
</dbReference>
<dbReference type="EC" id="3.2.1.20" evidence="5"/>
<evidence type="ECO:0000313" key="7">
    <source>
        <dbReference type="Proteomes" id="UP000564629"/>
    </source>
</evidence>
<comment type="caution">
    <text evidence="4">The sequence shown here is derived from an EMBL/GenBank/DDBJ whole genome shotgun (WGS) entry which is preliminary data.</text>
</comment>
<dbReference type="Pfam" id="PF00128">
    <property type="entry name" value="Alpha-amylase"/>
    <property type="match status" value="1"/>
</dbReference>
<dbReference type="Proteomes" id="UP000564629">
    <property type="component" value="Unassembled WGS sequence"/>
</dbReference>
<proteinExistence type="predicted"/>
<evidence type="ECO:0000313" key="6">
    <source>
        <dbReference type="Proteomes" id="UP000321723"/>
    </source>
</evidence>
<evidence type="ECO:0000256" key="1">
    <source>
        <dbReference type="ARBA" id="ARBA00022801"/>
    </source>
</evidence>
<protein>
    <submittedName>
        <fullName evidence="5">Alpha-glucosidase</fullName>
        <ecNumber evidence="5">3.2.1.20</ecNumber>
    </submittedName>
    <submittedName>
        <fullName evidence="4">Alpha-glycosidase</fullName>
    </submittedName>
</protein>
<dbReference type="Proteomes" id="UP000321723">
    <property type="component" value="Unassembled WGS sequence"/>
</dbReference>
<dbReference type="PANTHER" id="PTHR10357">
    <property type="entry name" value="ALPHA-AMYLASE FAMILY MEMBER"/>
    <property type="match status" value="1"/>
</dbReference>
<evidence type="ECO:0000259" key="3">
    <source>
        <dbReference type="SMART" id="SM00642"/>
    </source>
</evidence>
<name>A0A511FA06_9CELL</name>
<keyword evidence="2 4" id="KW-0326">Glycosidase</keyword>
<reference evidence="5 7" key="2">
    <citation type="submission" date="2020-08" db="EMBL/GenBank/DDBJ databases">
        <title>Sequencing the genomes of 1000 actinobacteria strains.</title>
        <authorList>
            <person name="Klenk H.-P."/>
        </authorList>
    </citation>
    <scope>NUCLEOTIDE SEQUENCE [LARGE SCALE GENOMIC DNA]</scope>
    <source>
        <strain evidence="5 7">DSM 9581</strain>
    </source>
</reference>
<sequence>MATTTTVPAPARGAGPRAAHLLDVPHHDGSELYAPQDVPALGDVVPVRLRVPAGTPERAVWVRTVRDAEPHLVPARLDREDGDERWYVAEVPVHNPVTSYRWLLDEPGGYRWLTGRGAFDRDVTDAGDFRLTVHPGAPAWTSDAVVYQIFPDRFARSGAERPFPDWAVPAAWDEEPVGRGPVTPVQLYGGDLLGIEQRLDHLQRLGVDTVYLTPVFPSRSNHRYDASTFGHVDPLLGGDEALASLSRALHGRGMRLVGDLTTNHTGDAHEWFRRASADPGAPEREFYYWDSSEQGYAAWLDVPSLPKLSYRSRELARRLVDGPDSVIARWLAEPYALDGWRIDVANMTGRFGGDDFAHEVARAVRATMAAANPDAVLVSEHFHDAGGDLSGAGWQANMNYGAFTKPVWTWLVDPATTLDFLGIPTLIPRRTGPSAVATMREFDSTVPWRVTRSQWNMLGSHDTPRLRTVVGSRELVEVAAGLLFTYPGTPAMFAGDEGGLTGWNGENARVPMPWDAIEGRDPGRGPGWDAATFEVYRRLIALRRSSRALREGGLRWAVVEDDAVAYLRETVDERVLVLAARAPWRGATLPGRLASGAENLYGGADLRVDADGVHLPGDGPGVQVWRLA</sequence>
<dbReference type="InterPro" id="IPR006047">
    <property type="entry name" value="GH13_cat_dom"/>
</dbReference>
<evidence type="ECO:0000256" key="2">
    <source>
        <dbReference type="ARBA" id="ARBA00023295"/>
    </source>
</evidence>
<feature type="domain" description="Glycosyl hydrolase family 13 catalytic" evidence="3">
    <location>
        <begin position="148"/>
        <end position="543"/>
    </location>
</feature>
<dbReference type="AlphaFoldDB" id="A0A511FA06"/>
<dbReference type="EMBL" id="JACHDN010000001">
    <property type="protein sequence ID" value="MBB5474260.1"/>
    <property type="molecule type" value="Genomic_DNA"/>
</dbReference>
<dbReference type="GO" id="GO:0005975">
    <property type="term" value="P:carbohydrate metabolic process"/>
    <property type="evidence" value="ECO:0007669"/>
    <property type="project" value="InterPro"/>
</dbReference>
<dbReference type="CDD" id="cd02857">
    <property type="entry name" value="E_set_CDase_PDE_N"/>
    <property type="match status" value="1"/>
</dbReference>
<dbReference type="Gene3D" id="3.20.20.80">
    <property type="entry name" value="Glycosidases"/>
    <property type="match status" value="1"/>
</dbReference>
<dbReference type="SUPFAM" id="SSF81296">
    <property type="entry name" value="E set domains"/>
    <property type="match status" value="1"/>
</dbReference>
<reference evidence="4 6" key="1">
    <citation type="submission" date="2019-07" db="EMBL/GenBank/DDBJ databases">
        <title>Whole genome shotgun sequence of Cellulomonas hominis NBRC 16055.</title>
        <authorList>
            <person name="Hosoyama A."/>
            <person name="Uohara A."/>
            <person name="Ohji S."/>
            <person name="Ichikawa N."/>
        </authorList>
    </citation>
    <scope>NUCLEOTIDE SEQUENCE [LARGE SCALE GENOMIC DNA]</scope>
    <source>
        <strain evidence="4 6">NBRC 16055</strain>
    </source>
</reference>
<dbReference type="SUPFAM" id="SSF51445">
    <property type="entry name" value="(Trans)glycosidases"/>
    <property type="match status" value="1"/>
</dbReference>
<dbReference type="CDD" id="cd11338">
    <property type="entry name" value="AmyAc_CMD"/>
    <property type="match status" value="1"/>
</dbReference>
<dbReference type="PANTHER" id="PTHR10357:SF210">
    <property type="entry name" value="MALTODEXTRIN GLUCOSIDASE"/>
    <property type="match status" value="1"/>
</dbReference>